<evidence type="ECO:0000256" key="2">
    <source>
        <dbReference type="ARBA" id="ARBA00022576"/>
    </source>
</evidence>
<proteinExistence type="predicted"/>
<protein>
    <recommendedName>
        <fullName evidence="4">Aminotransferase class I/classII large domain-containing protein</fullName>
    </recommendedName>
</protein>
<dbReference type="Gene3D" id="3.90.1150.10">
    <property type="entry name" value="Aspartate Aminotransferase, domain 1"/>
    <property type="match status" value="1"/>
</dbReference>
<keyword evidence="3" id="KW-0808">Transferase</keyword>
<dbReference type="InterPro" id="IPR015422">
    <property type="entry name" value="PyrdxlP-dep_Trfase_small"/>
</dbReference>
<dbReference type="InterPro" id="IPR015424">
    <property type="entry name" value="PyrdxlP-dep_Trfase"/>
</dbReference>
<dbReference type="InterPro" id="IPR004839">
    <property type="entry name" value="Aminotransferase_I/II_large"/>
</dbReference>
<dbReference type="PANTHER" id="PTHR42832:SF3">
    <property type="entry name" value="L-GLUTAMINE--4-(METHYLSULFANYL)-2-OXOBUTANOATE AMINOTRANSFERASE"/>
    <property type="match status" value="1"/>
</dbReference>
<evidence type="ECO:0000256" key="1">
    <source>
        <dbReference type="ARBA" id="ARBA00001933"/>
    </source>
</evidence>
<organism evidence="5">
    <name type="scientific">marine metagenome</name>
    <dbReference type="NCBI Taxonomy" id="408172"/>
    <lineage>
        <taxon>unclassified sequences</taxon>
        <taxon>metagenomes</taxon>
        <taxon>ecological metagenomes</taxon>
    </lineage>
</organism>
<evidence type="ECO:0000256" key="3">
    <source>
        <dbReference type="ARBA" id="ARBA00022679"/>
    </source>
</evidence>
<evidence type="ECO:0000259" key="4">
    <source>
        <dbReference type="Pfam" id="PF00155"/>
    </source>
</evidence>
<comment type="cofactor">
    <cofactor evidence="1">
        <name>pyridoxal 5'-phosphate</name>
        <dbReference type="ChEBI" id="CHEBI:597326"/>
    </cofactor>
</comment>
<feature type="non-terminal residue" evidence="5">
    <location>
        <position position="1"/>
    </location>
</feature>
<name>A0A381Z8Y2_9ZZZZ</name>
<dbReference type="Gene3D" id="3.40.640.10">
    <property type="entry name" value="Type I PLP-dependent aspartate aminotransferase-like (Major domain)"/>
    <property type="match status" value="1"/>
</dbReference>
<dbReference type="SUPFAM" id="SSF53383">
    <property type="entry name" value="PLP-dependent transferases"/>
    <property type="match status" value="1"/>
</dbReference>
<reference evidence="5" key="1">
    <citation type="submission" date="2018-05" db="EMBL/GenBank/DDBJ databases">
        <authorList>
            <person name="Lanie J.A."/>
            <person name="Ng W.-L."/>
            <person name="Kazmierczak K.M."/>
            <person name="Andrzejewski T.M."/>
            <person name="Davidsen T.M."/>
            <person name="Wayne K.J."/>
            <person name="Tettelin H."/>
            <person name="Glass J.I."/>
            <person name="Rusch D."/>
            <person name="Podicherti R."/>
            <person name="Tsui H.-C.T."/>
            <person name="Winkler M.E."/>
        </authorList>
    </citation>
    <scope>NUCLEOTIDE SEQUENCE</scope>
</reference>
<gene>
    <name evidence="5" type="ORF">METZ01_LOCUS138067</name>
</gene>
<dbReference type="AlphaFoldDB" id="A0A381Z8Y2"/>
<evidence type="ECO:0000313" key="5">
    <source>
        <dbReference type="EMBL" id="SVA85213.1"/>
    </source>
</evidence>
<dbReference type="InterPro" id="IPR015421">
    <property type="entry name" value="PyrdxlP-dep_Trfase_major"/>
</dbReference>
<accession>A0A381Z8Y2</accession>
<feature type="non-terminal residue" evidence="5">
    <location>
        <position position="116"/>
    </location>
</feature>
<dbReference type="InterPro" id="IPR050881">
    <property type="entry name" value="LL-DAP_aminotransferase"/>
</dbReference>
<dbReference type="GO" id="GO:0030170">
    <property type="term" value="F:pyridoxal phosphate binding"/>
    <property type="evidence" value="ECO:0007669"/>
    <property type="project" value="InterPro"/>
</dbReference>
<dbReference type="PANTHER" id="PTHR42832">
    <property type="entry name" value="AMINO ACID AMINOTRANSFERASE"/>
    <property type="match status" value="1"/>
</dbReference>
<sequence>MNIIDLGAGDANLSPPREVIQTLSEASQQISMSRYGFQAGLPSFREGVAAWMKRRFGVDLDPYREILPLLGSKEGIAKLPLAFMNSGEMALIPDPGYQSYVGGVILAGGTPVLIPL</sequence>
<feature type="domain" description="Aminotransferase class I/classII large" evidence="4">
    <location>
        <begin position="2"/>
        <end position="115"/>
    </location>
</feature>
<keyword evidence="2" id="KW-0032">Aminotransferase</keyword>
<dbReference type="GO" id="GO:0008483">
    <property type="term" value="F:transaminase activity"/>
    <property type="evidence" value="ECO:0007669"/>
    <property type="project" value="UniProtKB-KW"/>
</dbReference>
<dbReference type="Pfam" id="PF00155">
    <property type="entry name" value="Aminotran_1_2"/>
    <property type="match status" value="1"/>
</dbReference>
<dbReference type="EMBL" id="UINC01020253">
    <property type="protein sequence ID" value="SVA85213.1"/>
    <property type="molecule type" value="Genomic_DNA"/>
</dbReference>